<protein>
    <submittedName>
        <fullName evidence="2">Uncharacterized protein</fullName>
    </submittedName>
</protein>
<accession>A0A177EDD7</accession>
<feature type="signal peptide" evidence="1">
    <location>
        <begin position="1"/>
        <end position="23"/>
    </location>
</feature>
<feature type="chain" id="PRO_5008060291" evidence="1">
    <location>
        <begin position="24"/>
        <end position="442"/>
    </location>
</feature>
<dbReference type="GeneID" id="93647844"/>
<dbReference type="RefSeq" id="XP_067544499.1">
    <property type="nucleotide sequence ID" value="XM_067688912.1"/>
</dbReference>
<dbReference type="EMBL" id="LTDL01000038">
    <property type="protein sequence ID" value="OAG29947.1"/>
    <property type="molecule type" value="Genomic_DNA"/>
</dbReference>
<evidence type="ECO:0000313" key="2">
    <source>
        <dbReference type="EMBL" id="OAG29947.1"/>
    </source>
</evidence>
<sequence>MRNITGSVCGCICVLLWFGFTVASVCPDSGMPISPKSRAFLSGCGGAGVDTVNGCPCILPPLEIIVDFSNHKDLEIPPSIEKCIKFKSVVVKGLDKPLSTEAPGYHWLSYMTKILLKKTVCAFENVQMDSLVFDSLFFKDASHHLIENFPMLGLQEAGGVDRPFSILCRRLTLNQMTHEPAAWVFSAISLGRNSLTHLAVSNSDITHLDMLNSYDYSRIWSLSLINLPRLLSIMTNALYFMASIGKLLIQGVPADVACPSICLLQLVENTKYFLTLPFFIFEQVVNLDLSNYLRTTQIVIEEILNDLRPIIHLRPNKHTTIIYLTFSDDIEITKKLFSTIVIWTSNRFGNLTSLGLRYKKIDKDFLAFIQNHKLYLKTLLTVKIFRLNGQGYKPYQAKFHINPDCVTHIKAYKFSILQMPQKFFSQYDPKQLQASSDSLFYK</sequence>
<comment type="caution">
    <text evidence="2">The sequence shown here is derived from an EMBL/GenBank/DDBJ whole genome shotgun (WGS) entry which is preliminary data.</text>
</comment>
<name>A0A177EDD7_9MICR</name>
<evidence type="ECO:0000256" key="1">
    <source>
        <dbReference type="SAM" id="SignalP"/>
    </source>
</evidence>
<proteinExistence type="predicted"/>
<dbReference type="Proteomes" id="UP000185944">
    <property type="component" value="Unassembled WGS sequence"/>
</dbReference>
<dbReference type="AlphaFoldDB" id="A0A177EDD7"/>
<keyword evidence="1" id="KW-0732">Signal</keyword>
<keyword evidence="3" id="KW-1185">Reference proteome</keyword>
<evidence type="ECO:0000313" key="3">
    <source>
        <dbReference type="Proteomes" id="UP000185944"/>
    </source>
</evidence>
<organism evidence="2 3">
    <name type="scientific">Nematocida displodere</name>
    <dbReference type="NCBI Taxonomy" id="1805483"/>
    <lineage>
        <taxon>Eukaryota</taxon>
        <taxon>Fungi</taxon>
        <taxon>Fungi incertae sedis</taxon>
        <taxon>Microsporidia</taxon>
        <taxon>Nematocida</taxon>
    </lineage>
</organism>
<gene>
    <name evidence="2" type="ORF">NEDG_01494</name>
</gene>
<dbReference type="VEuPathDB" id="MicrosporidiaDB:NEDG_01494"/>
<reference evidence="2 3" key="1">
    <citation type="submission" date="2016-02" db="EMBL/GenBank/DDBJ databases">
        <title>Discovery of a natural microsporidian pathogen with a broad tissue tropism in Caenorhabditis elegans.</title>
        <authorList>
            <person name="Luallen R.J."/>
            <person name="Reinke A.W."/>
            <person name="Tong L."/>
            <person name="Botts M.R."/>
            <person name="Felix M.-A."/>
            <person name="Troemel E.R."/>
        </authorList>
    </citation>
    <scope>NUCLEOTIDE SEQUENCE [LARGE SCALE GENOMIC DNA]</scope>
    <source>
        <strain evidence="2 3">JUm2807</strain>
    </source>
</reference>